<proteinExistence type="predicted"/>
<evidence type="ECO:0000256" key="1">
    <source>
        <dbReference type="SAM" id="Phobius"/>
    </source>
</evidence>
<reference evidence="2 3" key="1">
    <citation type="submission" date="2017-09" db="EMBL/GenBank/DDBJ databases">
        <title>Depth-based differentiation of microbial function through sediment-hosted aquifers and enrichment of novel symbionts in the deep terrestrial subsurface.</title>
        <authorList>
            <person name="Probst A.J."/>
            <person name="Ladd B."/>
            <person name="Jarett J.K."/>
            <person name="Geller-Mcgrath D.E."/>
            <person name="Sieber C.M."/>
            <person name="Emerson J.B."/>
            <person name="Anantharaman K."/>
            <person name="Thomas B.C."/>
            <person name="Malmstrom R."/>
            <person name="Stieglmeier M."/>
            <person name="Klingl A."/>
            <person name="Woyke T."/>
            <person name="Ryan C.M."/>
            <person name="Banfield J.F."/>
        </authorList>
    </citation>
    <scope>NUCLEOTIDE SEQUENCE [LARGE SCALE GENOMIC DNA]</scope>
    <source>
        <strain evidence="2">CG10_big_fil_rev_8_21_14_0_10_51_16</strain>
    </source>
</reference>
<evidence type="ECO:0000313" key="2">
    <source>
        <dbReference type="EMBL" id="PIR44522.1"/>
    </source>
</evidence>
<protein>
    <recommendedName>
        <fullName evidence="4">DUF3179 domain-containing protein</fullName>
    </recommendedName>
</protein>
<keyword evidence="1" id="KW-0812">Transmembrane</keyword>
<comment type="caution">
    <text evidence="2">The sequence shown here is derived from an EMBL/GenBank/DDBJ whole genome shotgun (WGS) entry which is preliminary data.</text>
</comment>
<evidence type="ECO:0008006" key="4">
    <source>
        <dbReference type="Google" id="ProtNLM"/>
    </source>
</evidence>
<organism evidence="2 3">
    <name type="scientific">Candidatus Vogelbacteria bacterium CG10_big_fil_rev_8_21_14_0_10_51_16</name>
    <dbReference type="NCBI Taxonomy" id="1975045"/>
    <lineage>
        <taxon>Bacteria</taxon>
        <taxon>Candidatus Vogeliibacteriota</taxon>
    </lineage>
</organism>
<evidence type="ECO:0000313" key="3">
    <source>
        <dbReference type="Proteomes" id="UP000228767"/>
    </source>
</evidence>
<dbReference type="AlphaFoldDB" id="A0A2H0RD95"/>
<dbReference type="Pfam" id="PF11376">
    <property type="entry name" value="DUF3179"/>
    <property type="match status" value="1"/>
</dbReference>
<dbReference type="InterPro" id="IPR021516">
    <property type="entry name" value="DUF3179"/>
</dbReference>
<keyword evidence="1" id="KW-1133">Transmembrane helix</keyword>
<accession>A0A2H0RD95</accession>
<sequence length="347" mass="37842">MQLHPKLYIAIVTLVLVAGVYMYVNNNISPSSSASPSPISELPPVSVAQQNVSAAPTQQDFLSSGLMTNTAKSSIPLEKVLDGGPGKDGIPALTNPAFVSVDEATSFLKDDMEGILVTVGKTTRFYPYNIMVWHEIVNDSIEGRPLTVTFCPLCGSAIVFDAKVLSKSETFGVSGKLYESNLLMYDKTTESLWSQIQGEAVVGKMTGTKLSLYPSQVLPFQDIKARYAHAKVLSAKTGYSRDYGLYPYGDYAESEDVYFPVSVSDKRLPAKEKMYIVQVGTHSVALKLSDLQAEPASIAVGATSITAVRINREVEVRSADGTLIPGYYAMWFSWATHHEKDGIVWKK</sequence>
<keyword evidence="1" id="KW-0472">Membrane</keyword>
<dbReference type="EMBL" id="PCYI01000028">
    <property type="protein sequence ID" value="PIR44522.1"/>
    <property type="molecule type" value="Genomic_DNA"/>
</dbReference>
<feature type="transmembrane region" description="Helical" evidence="1">
    <location>
        <begin position="7"/>
        <end position="24"/>
    </location>
</feature>
<dbReference type="Proteomes" id="UP000228767">
    <property type="component" value="Unassembled WGS sequence"/>
</dbReference>
<name>A0A2H0RD95_9BACT</name>
<gene>
    <name evidence="2" type="ORF">COV10_04320</name>
</gene>